<sequence length="377" mass="39358">MSSVASTFAIPRHQNALVVAGPGQLSLRQDGPMPHVAPDMALVRTVAVAINPVDAKMLDYSPAIGAIHGYDFAGVIVALGSDAPHHLSIGDRVAGAVHGNNSLEPRVGAFAQYVGAIAELLFKIPDTMTFEEASTLGIGFATAGLALFRELEIPVSVEDLIDRAGPNGPTVADSDVPPNAVWVLVSGGSTATGTRAIQLLKLAGLRPIATCSPSNFALVLGFGAEKAFDYRSPDCAKEIRAYTRNGLAYVLDCVSESDSAQLCYGAIGRAGGRYCGLEPVRQAVAAARPTVRASWLMVLTMFGGRVALDGEYAREASAADRALSAKIFAAIQTLLDNGRIKSHPVKVLADSWAGVIQGVDVIRTGAISGQKLVVRVD</sequence>
<dbReference type="SUPFAM" id="SSF50129">
    <property type="entry name" value="GroES-like"/>
    <property type="match status" value="1"/>
</dbReference>
<proteinExistence type="inferred from homology"/>
<evidence type="ECO:0000313" key="7">
    <source>
        <dbReference type="EMBL" id="KAJ5088560.1"/>
    </source>
</evidence>
<dbReference type="EMBL" id="JAPQKH010000007">
    <property type="protein sequence ID" value="KAJ5088560.1"/>
    <property type="molecule type" value="Genomic_DNA"/>
</dbReference>
<comment type="subunit">
    <text evidence="2">Monomer.</text>
</comment>
<reference evidence="7" key="1">
    <citation type="submission" date="2022-11" db="EMBL/GenBank/DDBJ databases">
        <authorList>
            <person name="Petersen C."/>
        </authorList>
    </citation>
    <scope>NUCLEOTIDE SEQUENCE</scope>
    <source>
        <strain evidence="7">IBT 30069</strain>
    </source>
</reference>
<dbReference type="SMART" id="SM00829">
    <property type="entry name" value="PKS_ER"/>
    <property type="match status" value="1"/>
</dbReference>
<keyword evidence="3" id="KW-0547">Nucleotide-binding</keyword>
<dbReference type="Gene3D" id="3.40.50.720">
    <property type="entry name" value="NAD(P)-binding Rossmann-like Domain"/>
    <property type="match status" value="1"/>
</dbReference>
<dbReference type="InterPro" id="IPR013154">
    <property type="entry name" value="ADH-like_N"/>
</dbReference>
<reference evidence="7" key="2">
    <citation type="journal article" date="2023" name="IMA Fungus">
        <title>Comparative genomic study of the Penicillium genus elucidates a diverse pangenome and 15 lateral gene transfer events.</title>
        <authorList>
            <person name="Petersen C."/>
            <person name="Sorensen T."/>
            <person name="Nielsen M.R."/>
            <person name="Sondergaard T.E."/>
            <person name="Sorensen J.L."/>
            <person name="Fitzpatrick D.A."/>
            <person name="Frisvad J.C."/>
            <person name="Nielsen K.L."/>
        </authorList>
    </citation>
    <scope>NUCLEOTIDE SEQUENCE</scope>
    <source>
        <strain evidence="7">IBT 30069</strain>
    </source>
</reference>
<dbReference type="InterPro" id="IPR036291">
    <property type="entry name" value="NAD(P)-bd_dom_sf"/>
</dbReference>
<dbReference type="InterPro" id="IPR047122">
    <property type="entry name" value="Trans-enoyl_RdTase-like"/>
</dbReference>
<dbReference type="Pfam" id="PF08240">
    <property type="entry name" value="ADH_N"/>
    <property type="match status" value="1"/>
</dbReference>
<dbReference type="PANTHER" id="PTHR45348:SF1">
    <property type="entry name" value="TRANS-ENOYL REDUCTASE STHE"/>
    <property type="match status" value="1"/>
</dbReference>
<comment type="similarity">
    <text evidence="1">Belongs to the zinc-containing alcohol dehydrogenase family.</text>
</comment>
<evidence type="ECO:0000256" key="3">
    <source>
        <dbReference type="ARBA" id="ARBA00022741"/>
    </source>
</evidence>
<evidence type="ECO:0000259" key="6">
    <source>
        <dbReference type="SMART" id="SM00829"/>
    </source>
</evidence>
<feature type="domain" description="Enoyl reductase (ER)" evidence="6">
    <location>
        <begin position="21"/>
        <end position="374"/>
    </location>
</feature>
<gene>
    <name evidence="7" type="ORF">N7456_012176</name>
</gene>
<accession>A0A9W9K0S4</accession>
<comment type="caution">
    <text evidence="7">The sequence shown here is derived from an EMBL/GenBank/DDBJ whole genome shotgun (WGS) entry which is preliminary data.</text>
</comment>
<dbReference type="GO" id="GO:0016651">
    <property type="term" value="F:oxidoreductase activity, acting on NAD(P)H"/>
    <property type="evidence" value="ECO:0007669"/>
    <property type="project" value="InterPro"/>
</dbReference>
<dbReference type="Pfam" id="PF00107">
    <property type="entry name" value="ADH_zinc_N"/>
    <property type="match status" value="1"/>
</dbReference>
<keyword evidence="5" id="KW-0560">Oxidoreductase</keyword>
<dbReference type="CDD" id="cd08249">
    <property type="entry name" value="enoyl_reductase_like"/>
    <property type="match status" value="1"/>
</dbReference>
<dbReference type="Proteomes" id="UP001149165">
    <property type="component" value="Unassembled WGS sequence"/>
</dbReference>
<keyword evidence="4" id="KW-0521">NADP</keyword>
<evidence type="ECO:0000256" key="2">
    <source>
        <dbReference type="ARBA" id="ARBA00011245"/>
    </source>
</evidence>
<organism evidence="7 8">
    <name type="scientific">Penicillium angulare</name>
    <dbReference type="NCBI Taxonomy" id="116970"/>
    <lineage>
        <taxon>Eukaryota</taxon>
        <taxon>Fungi</taxon>
        <taxon>Dikarya</taxon>
        <taxon>Ascomycota</taxon>
        <taxon>Pezizomycotina</taxon>
        <taxon>Eurotiomycetes</taxon>
        <taxon>Eurotiomycetidae</taxon>
        <taxon>Eurotiales</taxon>
        <taxon>Aspergillaceae</taxon>
        <taxon>Penicillium</taxon>
    </lineage>
</organism>
<dbReference type="InterPro" id="IPR011032">
    <property type="entry name" value="GroES-like_sf"/>
</dbReference>
<dbReference type="Gene3D" id="3.90.180.10">
    <property type="entry name" value="Medium-chain alcohol dehydrogenases, catalytic domain"/>
    <property type="match status" value="1"/>
</dbReference>
<protein>
    <submittedName>
        <fullName evidence="7">Polyketide synthase enoylreductase</fullName>
    </submittedName>
</protein>
<keyword evidence="8" id="KW-1185">Reference proteome</keyword>
<dbReference type="InterPro" id="IPR020843">
    <property type="entry name" value="ER"/>
</dbReference>
<name>A0A9W9K0S4_9EURO</name>
<evidence type="ECO:0000256" key="1">
    <source>
        <dbReference type="ARBA" id="ARBA00008072"/>
    </source>
</evidence>
<evidence type="ECO:0000256" key="4">
    <source>
        <dbReference type="ARBA" id="ARBA00022857"/>
    </source>
</evidence>
<dbReference type="SUPFAM" id="SSF51735">
    <property type="entry name" value="NAD(P)-binding Rossmann-fold domains"/>
    <property type="match status" value="1"/>
</dbReference>
<dbReference type="InterPro" id="IPR013149">
    <property type="entry name" value="ADH-like_C"/>
</dbReference>
<evidence type="ECO:0000256" key="5">
    <source>
        <dbReference type="ARBA" id="ARBA00023002"/>
    </source>
</evidence>
<evidence type="ECO:0000313" key="8">
    <source>
        <dbReference type="Proteomes" id="UP001149165"/>
    </source>
</evidence>
<dbReference type="GO" id="GO:0000166">
    <property type="term" value="F:nucleotide binding"/>
    <property type="evidence" value="ECO:0007669"/>
    <property type="project" value="UniProtKB-KW"/>
</dbReference>
<dbReference type="PANTHER" id="PTHR45348">
    <property type="entry name" value="HYPOTHETICAL OXIDOREDUCTASE (EUROFUNG)"/>
    <property type="match status" value="1"/>
</dbReference>
<dbReference type="OrthoDB" id="48317at2759"/>
<dbReference type="AlphaFoldDB" id="A0A9W9K0S4"/>